<feature type="coiled-coil region" evidence="1">
    <location>
        <begin position="671"/>
        <end position="698"/>
    </location>
</feature>
<feature type="coiled-coil region" evidence="1">
    <location>
        <begin position="137"/>
        <end position="164"/>
    </location>
</feature>
<evidence type="ECO:0000313" key="4">
    <source>
        <dbReference type="Proteomes" id="UP000527315"/>
    </source>
</evidence>
<protein>
    <submittedName>
        <fullName evidence="3">Uncharacterized protein</fullName>
    </submittedName>
</protein>
<organism evidence="3 4">
    <name type="scientific">Candidatus Iainarchaeum sp</name>
    <dbReference type="NCBI Taxonomy" id="3101447"/>
    <lineage>
        <taxon>Archaea</taxon>
        <taxon>Candidatus Iainarchaeota</taxon>
        <taxon>Candidatus Iainarchaeia</taxon>
        <taxon>Candidatus Iainarchaeales</taxon>
        <taxon>Candidatus Iainarchaeaceae</taxon>
        <taxon>Candidatus Iainarchaeum</taxon>
    </lineage>
</organism>
<feature type="coiled-coil region" evidence="1">
    <location>
        <begin position="784"/>
        <end position="873"/>
    </location>
</feature>
<evidence type="ECO:0000256" key="1">
    <source>
        <dbReference type="SAM" id="Coils"/>
    </source>
</evidence>
<reference evidence="4" key="1">
    <citation type="journal article" date="2020" name="bioRxiv">
        <title>A rank-normalized archaeal taxonomy based on genome phylogeny resolves widespread incomplete and uneven classifications.</title>
        <authorList>
            <person name="Rinke C."/>
            <person name="Chuvochina M."/>
            <person name="Mussig A.J."/>
            <person name="Chaumeil P.-A."/>
            <person name="Waite D.W."/>
            <person name="Whitman W.B."/>
            <person name="Parks D.H."/>
            <person name="Hugenholtz P."/>
        </authorList>
    </citation>
    <scope>NUCLEOTIDE SEQUENCE [LARGE SCALE GENOMIC DNA]</scope>
</reference>
<dbReference type="EMBL" id="DUFJ01000061">
    <property type="protein sequence ID" value="HIH33125.1"/>
    <property type="molecule type" value="Genomic_DNA"/>
</dbReference>
<feature type="coiled-coil region" evidence="1">
    <location>
        <begin position="272"/>
        <end position="377"/>
    </location>
</feature>
<dbReference type="Proteomes" id="UP000527315">
    <property type="component" value="Unassembled WGS sequence"/>
</dbReference>
<feature type="coiled-coil region" evidence="1">
    <location>
        <begin position="967"/>
        <end position="1001"/>
    </location>
</feature>
<proteinExistence type="predicted"/>
<name>A0A7J4KXG2_9ARCH</name>
<keyword evidence="1" id="KW-0175">Coiled coil</keyword>
<sequence>MQNAVQELGRISAARISRVIENYTGLENSTASEFYLLFKKIQEKDARLAKENSERAENTREILKGTWEKIKEIKEGQHEGLSSEFLTELTQELGLEASIELRKNEFSSVAEFQAQAERKQAGLETSQEAVLRENPKLGKKTKKLKELEKEAIALKKSLEWLESEVIGKTSEYCSAKAVEIGKKAAELKKEKEFFEKAQFLENRALEAKSPSGKKQLSSCWKMLQAFKSLREEALGQEPKQEKLEIQECMQTVEEAAATMPSIKQGLEMLQRWQELEESEERISIECEKLKEKAIEIAEEKLANAKKEWVQLSSELGILEMLSGTENSFLQKLKKQAKELGENFGESEQARIKGAGISEELEKTVQELREEIKPEMEKGMAKHLMENASIEITGIDGEAVANQEMQARARLEFYSSIEWNNSLELQIELIVLENPVLASSTSSVQAFFDKNSVRLEFQKIEKGKTIIEIEGRAIPASTEEKTENPLTLEERAFFEKKIKIKTVEGIKVQELTVRTKVLPGAENLKAIAEGSIIIPEMQNSEAVFKIPEAKNNQEVVLRFEIPNPLEKTSRLLGEYQEGFGTRQEIELSIKNGLGIELNNLKVSLDMIEGAEQISAMDESYKRKEIEKSPWGEMLLEEKITGFETKKYFLSYLTSQESVNWNEEMLKNEKIGKALTESENQEIAQEAQEIVQELELWKETFSANNSQHKKALYSLFEKTRKLEQKQNTELADEARVQEQIGILEGETAKMLEKIKQSKYSGAGIEKAAQSLQKAASVKESSPEQALKELQNARVMLQKEVETALKAVKEKAKEILELALKDIENAEEQGLDASKEKQELIGMEEKILEEAGNSNLEEAEESLERMEKSVQGIKARVGEKASERVEKFLNNAEKFAEKNKSIGEMLEKISKNFQSANLEEMSKLQYLAPITKEELGKLKFQASSLESASLENSIESIKQAMDSNELSKALKLVAESEKSLEEKMQKQEQLAGKLEEVFGELKQDAGDELERAKNASANQSSNEKITTLLEKSGEEIGKENFLKSIQYSGYAILLAGNQTGFVLPVLPLSLIPLIMLIGMALWVKKNREKEEKERKERVQRIMRKGLN</sequence>
<keyword evidence="2" id="KW-1133">Transmembrane helix</keyword>
<feature type="transmembrane region" description="Helical" evidence="2">
    <location>
        <begin position="1058"/>
        <end position="1080"/>
    </location>
</feature>
<accession>A0A7J4KXG2</accession>
<gene>
    <name evidence="3" type="ORF">HA227_02625</name>
</gene>
<keyword evidence="2" id="KW-0472">Membrane</keyword>
<comment type="caution">
    <text evidence="3">The sequence shown here is derived from an EMBL/GenBank/DDBJ whole genome shotgun (WGS) entry which is preliminary data.</text>
</comment>
<evidence type="ECO:0000256" key="2">
    <source>
        <dbReference type="SAM" id="Phobius"/>
    </source>
</evidence>
<keyword evidence="2" id="KW-0812">Transmembrane</keyword>
<dbReference type="AlphaFoldDB" id="A0A7J4KXG2"/>
<evidence type="ECO:0000313" key="3">
    <source>
        <dbReference type="EMBL" id="HIH33125.1"/>
    </source>
</evidence>